<evidence type="ECO:0000313" key="3">
    <source>
        <dbReference type="Proteomes" id="UP000266183"/>
    </source>
</evidence>
<sequence length="219" mass="25160">MGFTIASNRIERVLTIGFLLVSISLTGQSWELKNEEEGIKVYTRTVENSDIKAVKVECTIEATLSQLTAVLLDIPASSEWIYATKFCRVQENISSSELIYHSEIDVPWPASNRDFIVRVKFEQDSITKKLTIDGENLPHYLKEQEDVVRIMHTESNWTVTPRNKYLDIVFTLHVHPGGSIPAWLINLFATRGPLETFRNLRRQVNKPEYKEASFLFLVD</sequence>
<dbReference type="AlphaFoldDB" id="A0A385SMH5"/>
<dbReference type="GO" id="GO:0005737">
    <property type="term" value="C:cytoplasm"/>
    <property type="evidence" value="ECO:0007669"/>
    <property type="project" value="UniProtKB-ARBA"/>
</dbReference>
<dbReference type="Pfam" id="PF01852">
    <property type="entry name" value="START"/>
    <property type="match status" value="1"/>
</dbReference>
<dbReference type="InterPro" id="IPR002913">
    <property type="entry name" value="START_lipid-bd_dom"/>
</dbReference>
<dbReference type="RefSeq" id="WP_119754946.1">
    <property type="nucleotide sequence ID" value="NZ_CP032382.1"/>
</dbReference>
<dbReference type="InterPro" id="IPR023393">
    <property type="entry name" value="START-like_dom_sf"/>
</dbReference>
<organism evidence="2 3">
    <name type="scientific">Chryseolinea soli</name>
    <dbReference type="NCBI Taxonomy" id="2321403"/>
    <lineage>
        <taxon>Bacteria</taxon>
        <taxon>Pseudomonadati</taxon>
        <taxon>Bacteroidota</taxon>
        <taxon>Cytophagia</taxon>
        <taxon>Cytophagales</taxon>
        <taxon>Fulvivirgaceae</taxon>
        <taxon>Chryseolinea</taxon>
    </lineage>
</organism>
<dbReference type="GO" id="GO:0008289">
    <property type="term" value="F:lipid binding"/>
    <property type="evidence" value="ECO:0007669"/>
    <property type="project" value="InterPro"/>
</dbReference>
<gene>
    <name evidence="2" type="ORF">D4L85_14375</name>
</gene>
<protein>
    <submittedName>
        <fullName evidence="2">Lipid-binding protein</fullName>
    </submittedName>
</protein>
<dbReference type="PROSITE" id="PS50848">
    <property type="entry name" value="START"/>
    <property type="match status" value="1"/>
</dbReference>
<dbReference type="InterPro" id="IPR051213">
    <property type="entry name" value="START_lipid_transfer"/>
</dbReference>
<dbReference type="Proteomes" id="UP000266183">
    <property type="component" value="Chromosome"/>
</dbReference>
<dbReference type="EMBL" id="CP032382">
    <property type="protein sequence ID" value="AYB31676.1"/>
    <property type="molecule type" value="Genomic_DNA"/>
</dbReference>
<dbReference type="PIRSF" id="PIRSF039033">
    <property type="entry name" value="START_dom"/>
    <property type="match status" value="1"/>
</dbReference>
<reference evidence="3" key="1">
    <citation type="submission" date="2018-09" db="EMBL/GenBank/DDBJ databases">
        <title>Chryseolinea sp. KIS68-18 isolated from soil.</title>
        <authorList>
            <person name="Weon H.-Y."/>
            <person name="Kwon S.-W."/>
            <person name="Lee S.A."/>
        </authorList>
    </citation>
    <scope>NUCLEOTIDE SEQUENCE [LARGE SCALE GENOMIC DNA]</scope>
    <source>
        <strain evidence="3">KIS68-18</strain>
    </source>
</reference>
<dbReference type="Gene3D" id="3.30.530.20">
    <property type="match status" value="1"/>
</dbReference>
<dbReference type="PANTHER" id="PTHR19308:SF14">
    <property type="entry name" value="START DOMAIN-CONTAINING PROTEIN"/>
    <property type="match status" value="1"/>
</dbReference>
<dbReference type="InterPro" id="IPR028347">
    <property type="entry name" value="START_dom_prot"/>
</dbReference>
<dbReference type="OrthoDB" id="5734556at2"/>
<keyword evidence="3" id="KW-1185">Reference proteome</keyword>
<evidence type="ECO:0000313" key="2">
    <source>
        <dbReference type="EMBL" id="AYB31676.1"/>
    </source>
</evidence>
<dbReference type="SUPFAM" id="SSF55961">
    <property type="entry name" value="Bet v1-like"/>
    <property type="match status" value="1"/>
</dbReference>
<evidence type="ECO:0000259" key="1">
    <source>
        <dbReference type="PROSITE" id="PS50848"/>
    </source>
</evidence>
<dbReference type="PANTHER" id="PTHR19308">
    <property type="entry name" value="PHOSPHATIDYLCHOLINE TRANSFER PROTEIN"/>
    <property type="match status" value="1"/>
</dbReference>
<accession>A0A385SMH5</accession>
<dbReference type="KEGG" id="chk:D4L85_14375"/>
<name>A0A385SMH5_9BACT</name>
<proteinExistence type="predicted"/>
<feature type="domain" description="START" evidence="1">
    <location>
        <begin position="28"/>
        <end position="209"/>
    </location>
</feature>